<dbReference type="AlphaFoldDB" id="A0A8J6IWR4"/>
<proteinExistence type="predicted"/>
<dbReference type="Proteomes" id="UP000601768">
    <property type="component" value="Unassembled WGS sequence"/>
</dbReference>
<reference evidence="1" key="2">
    <citation type="submission" date="2020-08" db="EMBL/GenBank/DDBJ databases">
        <authorList>
            <person name="Lai Q."/>
        </authorList>
    </citation>
    <scope>NUCLEOTIDE SEQUENCE</scope>
    <source>
        <strain evidence="1">S27-2</strain>
    </source>
</reference>
<accession>A0A8J6IWR4</accession>
<dbReference type="EMBL" id="JACNEP010000012">
    <property type="protein sequence ID" value="MBC3766992.1"/>
    <property type="molecule type" value="Genomic_DNA"/>
</dbReference>
<dbReference type="RefSeq" id="WP_186507506.1">
    <property type="nucleotide sequence ID" value="NZ_JACNEP010000012.1"/>
</dbReference>
<comment type="caution">
    <text evidence="1">The sequence shown here is derived from an EMBL/GenBank/DDBJ whole genome shotgun (WGS) entry which is preliminary data.</text>
</comment>
<sequence>MQFVDHIDPASEVKGEGYYCLLLTAALKASGTEYEARHADIPDIEQRYMMFLNNGDINVMWKMTSNELEEQTLPIRIPLLKGLLGYRLFVIRKQDQAMFRQISYENQLKRLTAIQGLGWQDVAILRDNQYKVETTSWYKSIYKMLHNGYFDYYPRSVIEANTELNQHSFDDLQIEQTLLIRYPTAVYFFVQKDNQKLASAIEKGLKIMQQNGQFDALLFGFAKHKIALQKARLKQRKVFTLDNPRLPETTPTDPALWY</sequence>
<reference evidence="1" key="1">
    <citation type="journal article" date="2018" name="Int. J. Syst. Evol. Microbiol.">
        <title>Neptunicella marina gen. nov., sp. nov., isolated from surface seawater.</title>
        <authorList>
            <person name="Liu X."/>
            <person name="Lai Q."/>
            <person name="Du Y."/>
            <person name="Zhang X."/>
            <person name="Liu Z."/>
            <person name="Sun F."/>
            <person name="Shao Z."/>
        </authorList>
    </citation>
    <scope>NUCLEOTIDE SEQUENCE</scope>
    <source>
        <strain evidence="1">S27-2</strain>
    </source>
</reference>
<evidence type="ECO:0000313" key="1">
    <source>
        <dbReference type="EMBL" id="MBC3766992.1"/>
    </source>
</evidence>
<dbReference type="SUPFAM" id="SSF53850">
    <property type="entry name" value="Periplasmic binding protein-like II"/>
    <property type="match status" value="1"/>
</dbReference>
<organism evidence="1 2">
    <name type="scientific">Neptunicella marina</name>
    <dbReference type="NCBI Taxonomy" id="2125989"/>
    <lineage>
        <taxon>Bacteria</taxon>
        <taxon>Pseudomonadati</taxon>
        <taxon>Pseudomonadota</taxon>
        <taxon>Gammaproteobacteria</taxon>
        <taxon>Alteromonadales</taxon>
        <taxon>Alteromonadaceae</taxon>
        <taxon>Neptunicella</taxon>
    </lineage>
</organism>
<protein>
    <submittedName>
        <fullName evidence="1">Transporter substrate-binding domain-containing protein</fullName>
    </submittedName>
</protein>
<name>A0A8J6IWR4_9ALTE</name>
<keyword evidence="2" id="KW-1185">Reference proteome</keyword>
<dbReference type="Gene3D" id="3.40.190.10">
    <property type="entry name" value="Periplasmic binding protein-like II"/>
    <property type="match status" value="2"/>
</dbReference>
<gene>
    <name evidence="1" type="ORF">H8B19_13985</name>
</gene>
<evidence type="ECO:0000313" key="2">
    <source>
        <dbReference type="Proteomes" id="UP000601768"/>
    </source>
</evidence>